<dbReference type="AlphaFoldDB" id="A0A1H7VFL0"/>
<dbReference type="PANTHER" id="PTHR42789">
    <property type="entry name" value="D-ISOMER SPECIFIC 2-HYDROXYACID DEHYDROGENASE FAMILY PROTEIN (AFU_ORTHOLOGUE AFUA_6G10090)"/>
    <property type="match status" value="1"/>
</dbReference>
<evidence type="ECO:0000256" key="2">
    <source>
        <dbReference type="ARBA" id="ARBA00023002"/>
    </source>
</evidence>
<dbReference type="InterPro" id="IPR050857">
    <property type="entry name" value="D-2-hydroxyacid_DH"/>
</dbReference>
<evidence type="ECO:0000256" key="1">
    <source>
        <dbReference type="ARBA" id="ARBA00005854"/>
    </source>
</evidence>
<comment type="similarity">
    <text evidence="1 4">Belongs to the D-isomer specific 2-hydroxyacid dehydrogenase family.</text>
</comment>
<evidence type="ECO:0000259" key="6">
    <source>
        <dbReference type="Pfam" id="PF02826"/>
    </source>
</evidence>
<dbReference type="Pfam" id="PF00389">
    <property type="entry name" value="2-Hacid_dh"/>
    <property type="match status" value="1"/>
</dbReference>
<dbReference type="InterPro" id="IPR036291">
    <property type="entry name" value="NAD(P)-bd_dom_sf"/>
</dbReference>
<dbReference type="SUPFAM" id="SSF51735">
    <property type="entry name" value="NAD(P)-binding Rossmann-fold domains"/>
    <property type="match status" value="1"/>
</dbReference>
<feature type="domain" description="D-isomer specific 2-hydroxyacid dehydrogenase NAD-binding" evidence="6">
    <location>
        <begin position="108"/>
        <end position="290"/>
    </location>
</feature>
<sequence>MMKAVRTDRELECPEIDAGLRARGVELVTLPDGISEEALAREVAEADLLLMCYTPVTERVIAAAGRLKGIVKYGVGIDAIDIPAAMARGIPVVNVPDYAEETVAEGAFALMIALARRMPEIGRTMQSEGWVWPAQRWLGRDIAGATLGLVGAGKIGRSMARMAGQGFRARVLGYDPHVDTATMAAAGIEKIDDLHAMLRQCDFVSLHCVLNDATRHAIGQAELACLKPGAILVNVSRGALIDEAALVEAVLAGRLGGVGLDVYSQEPLARQGHPLSPLFGRDDVILFPHLTFFTAEAMRRLSDDTLARCFEVLDGKPVQIRSHDPRLRAQTRNVVFA</sequence>
<dbReference type="GO" id="GO:0051287">
    <property type="term" value="F:NAD binding"/>
    <property type="evidence" value="ECO:0007669"/>
    <property type="project" value="InterPro"/>
</dbReference>
<dbReference type="InterPro" id="IPR006139">
    <property type="entry name" value="D-isomer_2_OHA_DH_cat_dom"/>
</dbReference>
<keyword evidence="3" id="KW-0520">NAD</keyword>
<dbReference type="InterPro" id="IPR029753">
    <property type="entry name" value="D-isomer_DH_CS"/>
</dbReference>
<feature type="domain" description="D-isomer specific 2-hydroxyacid dehydrogenase catalytic" evidence="5">
    <location>
        <begin position="15"/>
        <end position="318"/>
    </location>
</feature>
<dbReference type="EMBL" id="FOAN01000007">
    <property type="protein sequence ID" value="SEM07557.1"/>
    <property type="molecule type" value="Genomic_DNA"/>
</dbReference>
<dbReference type="RefSeq" id="WP_244543933.1">
    <property type="nucleotide sequence ID" value="NZ_FOAN01000007.1"/>
</dbReference>
<dbReference type="GO" id="GO:0016616">
    <property type="term" value="F:oxidoreductase activity, acting on the CH-OH group of donors, NAD or NADP as acceptor"/>
    <property type="evidence" value="ECO:0007669"/>
    <property type="project" value="InterPro"/>
</dbReference>
<keyword evidence="8" id="KW-1185">Reference proteome</keyword>
<dbReference type="STRING" id="1036779.SAMN04515666_10762"/>
<evidence type="ECO:0000256" key="3">
    <source>
        <dbReference type="ARBA" id="ARBA00023027"/>
    </source>
</evidence>
<dbReference type="Proteomes" id="UP000199664">
    <property type="component" value="Unassembled WGS sequence"/>
</dbReference>
<evidence type="ECO:0000256" key="4">
    <source>
        <dbReference type="RuleBase" id="RU003719"/>
    </source>
</evidence>
<accession>A0A1H7VFL0</accession>
<evidence type="ECO:0000259" key="5">
    <source>
        <dbReference type="Pfam" id="PF00389"/>
    </source>
</evidence>
<name>A0A1H7VFL0_9HYPH</name>
<dbReference type="SUPFAM" id="SSF52283">
    <property type="entry name" value="Formate/glycerate dehydrogenase catalytic domain-like"/>
    <property type="match status" value="1"/>
</dbReference>
<dbReference type="PANTHER" id="PTHR42789:SF1">
    <property type="entry name" value="D-ISOMER SPECIFIC 2-HYDROXYACID DEHYDROGENASE FAMILY PROTEIN (AFU_ORTHOLOGUE AFUA_6G10090)"/>
    <property type="match status" value="1"/>
</dbReference>
<evidence type="ECO:0000313" key="8">
    <source>
        <dbReference type="Proteomes" id="UP000199664"/>
    </source>
</evidence>
<gene>
    <name evidence="7" type="ORF">SAMN04515666_10762</name>
</gene>
<dbReference type="PROSITE" id="PS00671">
    <property type="entry name" value="D_2_HYDROXYACID_DH_3"/>
    <property type="match status" value="1"/>
</dbReference>
<dbReference type="Gene3D" id="3.40.50.720">
    <property type="entry name" value="NAD(P)-binding Rossmann-like Domain"/>
    <property type="match status" value="2"/>
</dbReference>
<reference evidence="8" key="1">
    <citation type="submission" date="2016-10" db="EMBL/GenBank/DDBJ databases">
        <authorList>
            <person name="Varghese N."/>
            <person name="Submissions S."/>
        </authorList>
    </citation>
    <scope>NUCLEOTIDE SEQUENCE [LARGE SCALE GENOMIC DNA]</scope>
    <source>
        <strain evidence="8">LMG 26383,CCUG 61248,R- 45681</strain>
    </source>
</reference>
<dbReference type="InterPro" id="IPR006140">
    <property type="entry name" value="D-isomer_DH_NAD-bd"/>
</dbReference>
<proteinExistence type="inferred from homology"/>
<keyword evidence="2 4" id="KW-0560">Oxidoreductase</keyword>
<evidence type="ECO:0000313" key="7">
    <source>
        <dbReference type="EMBL" id="SEM07557.1"/>
    </source>
</evidence>
<protein>
    <submittedName>
        <fullName evidence="7">D-3-phosphoglycerate dehydrogenase</fullName>
    </submittedName>
</protein>
<dbReference type="Pfam" id="PF02826">
    <property type="entry name" value="2-Hacid_dh_C"/>
    <property type="match status" value="1"/>
</dbReference>
<organism evidence="7 8">
    <name type="scientific">Bosea lupini</name>
    <dbReference type="NCBI Taxonomy" id="1036779"/>
    <lineage>
        <taxon>Bacteria</taxon>
        <taxon>Pseudomonadati</taxon>
        <taxon>Pseudomonadota</taxon>
        <taxon>Alphaproteobacteria</taxon>
        <taxon>Hyphomicrobiales</taxon>
        <taxon>Boseaceae</taxon>
        <taxon>Bosea</taxon>
    </lineage>
</organism>